<keyword evidence="2" id="KW-0456">Lyase</keyword>
<proteinExistence type="inferred from homology"/>
<dbReference type="CDD" id="cd06558">
    <property type="entry name" value="crotonase-like"/>
    <property type="match status" value="1"/>
</dbReference>
<dbReference type="Gene3D" id="1.10.12.10">
    <property type="entry name" value="Lyase 2-enoyl-coa Hydratase, Chain A, domain 2"/>
    <property type="match status" value="1"/>
</dbReference>
<dbReference type="Gene3D" id="3.90.226.10">
    <property type="entry name" value="2-enoyl-CoA Hydratase, Chain A, domain 1"/>
    <property type="match status" value="1"/>
</dbReference>
<protein>
    <submittedName>
        <fullName evidence="5">Methylglutaconyl-CoA hydratase, mitochondrial-like</fullName>
    </submittedName>
</protein>
<dbReference type="GeneID" id="100373940"/>
<dbReference type="InterPro" id="IPR001753">
    <property type="entry name" value="Enoyl-CoA_hydra/iso"/>
</dbReference>
<gene>
    <name evidence="5" type="primary">LOC100373940</name>
</gene>
<dbReference type="PANTHER" id="PTHR11941:SF171">
    <property type="entry name" value="SD19268P"/>
    <property type="match status" value="1"/>
</dbReference>
<evidence type="ECO:0000256" key="2">
    <source>
        <dbReference type="ARBA" id="ARBA00023239"/>
    </source>
</evidence>
<dbReference type="Pfam" id="PF00378">
    <property type="entry name" value="ECH_1"/>
    <property type="match status" value="1"/>
</dbReference>
<evidence type="ECO:0000313" key="5">
    <source>
        <dbReference type="RefSeq" id="XP_002740632.1"/>
    </source>
</evidence>
<evidence type="ECO:0000256" key="1">
    <source>
        <dbReference type="ARBA" id="ARBA00005254"/>
    </source>
</evidence>
<dbReference type="RefSeq" id="XP_002740632.1">
    <property type="nucleotide sequence ID" value="XM_002740586.2"/>
</dbReference>
<dbReference type="InterPro" id="IPR014748">
    <property type="entry name" value="Enoyl-CoA_hydra_C"/>
</dbReference>
<dbReference type="PROSITE" id="PS00166">
    <property type="entry name" value="ENOYL_COA_HYDRATASE"/>
    <property type="match status" value="1"/>
</dbReference>
<accession>A0ABM0GZ68</accession>
<reference evidence="5" key="1">
    <citation type="submission" date="2025-08" db="UniProtKB">
        <authorList>
            <consortium name="RefSeq"/>
        </authorList>
    </citation>
    <scope>IDENTIFICATION</scope>
    <source>
        <tissue evidence="5">Testes</tissue>
    </source>
</reference>
<dbReference type="InterPro" id="IPR029045">
    <property type="entry name" value="ClpP/crotonase-like_dom_sf"/>
</dbReference>
<dbReference type="Proteomes" id="UP000694865">
    <property type="component" value="Unplaced"/>
</dbReference>
<organism evidence="4 5">
    <name type="scientific">Saccoglossus kowalevskii</name>
    <name type="common">Acorn worm</name>
    <dbReference type="NCBI Taxonomy" id="10224"/>
    <lineage>
        <taxon>Eukaryota</taxon>
        <taxon>Metazoa</taxon>
        <taxon>Hemichordata</taxon>
        <taxon>Enteropneusta</taxon>
        <taxon>Harrimaniidae</taxon>
        <taxon>Saccoglossus</taxon>
    </lineage>
</organism>
<comment type="similarity">
    <text evidence="1 3">Belongs to the enoyl-CoA hydratase/isomerase family.</text>
</comment>
<evidence type="ECO:0000313" key="4">
    <source>
        <dbReference type="Proteomes" id="UP000694865"/>
    </source>
</evidence>
<name>A0ABM0GZ68_SACKO</name>
<keyword evidence="4" id="KW-1185">Reference proteome</keyword>
<dbReference type="PANTHER" id="PTHR11941">
    <property type="entry name" value="ENOYL-COA HYDRATASE-RELATED"/>
    <property type="match status" value="1"/>
</dbReference>
<dbReference type="SUPFAM" id="SSF52096">
    <property type="entry name" value="ClpP/crotonase"/>
    <property type="match status" value="1"/>
</dbReference>
<sequence length="320" mass="34535">MAATVSNMWRVVRFSRNVASLHANIRRRTISRTSIQSARFISTEERQQESDLVVSYVEAGEDTGEDLGQIIVLAINRPTVRNALGKNIVGLFIDAINSAKFDKRVRTLILRSAVPGIFCAGADLKERVKMAPNEVAPFVAKARGIMSELENLPMPVIAALDGGAYGGGLEMALACDIRIASTTAKMGLTETKLAIIPGAGGTQRLPRIIGKGRAKEMIFTGRVIDGEQAEGIGLVNYAVKQNEEGTAAYKRALEMAKEICSNGPIGVKMTKVAINKGSEVDLQSGLAIEEMCYAQTIPTKDRLIALKAFADKKRPIFIGE</sequence>
<evidence type="ECO:0000256" key="3">
    <source>
        <dbReference type="RuleBase" id="RU003707"/>
    </source>
</evidence>
<dbReference type="InterPro" id="IPR018376">
    <property type="entry name" value="Enoyl-CoA_hyd/isom_CS"/>
</dbReference>